<evidence type="ECO:0000256" key="2">
    <source>
        <dbReference type="SAM" id="Phobius"/>
    </source>
</evidence>
<gene>
    <name evidence="4" type="ORF">ERW49_08105</name>
</gene>
<dbReference type="PANTHER" id="PTHR38690:SF1">
    <property type="entry name" value="PROTEASE"/>
    <property type="match status" value="1"/>
</dbReference>
<feature type="region of interest" description="Disordered" evidence="1">
    <location>
        <begin position="125"/>
        <end position="146"/>
    </location>
</feature>
<keyword evidence="2" id="KW-0812">Transmembrane</keyword>
<reference evidence="4 5" key="1">
    <citation type="submission" date="2019-02" db="EMBL/GenBank/DDBJ databases">
        <title>Genome sequences of Aliivibrio finisterrensis strains from farmed Atlantic salmon.</title>
        <authorList>
            <person name="Bowman J.P."/>
        </authorList>
    </citation>
    <scope>NUCLEOTIDE SEQUENCE [LARGE SCALE GENOMIC DNA]</scope>
    <source>
        <strain evidence="4 5">A32</strain>
    </source>
</reference>
<dbReference type="InterPro" id="IPR011836">
    <property type="entry name" value="YhdP"/>
</dbReference>
<organism evidence="4 5">
    <name type="scientific">Aliivibrio finisterrensis</name>
    <dbReference type="NCBI Taxonomy" id="511998"/>
    <lineage>
        <taxon>Bacteria</taxon>
        <taxon>Pseudomonadati</taxon>
        <taxon>Pseudomonadota</taxon>
        <taxon>Gammaproteobacteria</taxon>
        <taxon>Vibrionales</taxon>
        <taxon>Vibrionaceae</taxon>
        <taxon>Aliivibrio</taxon>
    </lineage>
</organism>
<feature type="compositionally biased region" description="Basic and acidic residues" evidence="1">
    <location>
        <begin position="135"/>
        <end position="146"/>
    </location>
</feature>
<protein>
    <submittedName>
        <fullName evidence="4">TIGR02099 family protein</fullName>
    </submittedName>
</protein>
<sequence length="1290" mass="142158">MTTKLIRFERCLMGLLLLVFLLAALVITSLRLFLPSLNQYQPEIEAFLSKATGFSISIGELDGRWRNTNPSLNLQKLKAIDPVSGDEIISVKEVEIQLNILSSLWARQPQFADLRIDKLNADLTSLGNSSTEPNTPKDETEAKEDNSLAKRLEDIFLVRLNHFSVKNSQVAFVALDGTDKTVQIDSLQWRNERRKHLAEGVVSVVGSEINQLKIIANFKEKGTFKSLDGHFYIEAKNIQVTPWITEEIKKEYGVTQGEISANAWLSFKDGQPIDALVEASPSYLNWVEDKQVHQASVEGGVFELQPDKQGWKVFASDVQIKHQSSLWPKISGSFTWQPEKWILNLIHIDLKSVLSLKTLLPASQDNITDLLTTLDPKGSINDIRVEFDHSTGLSYSASIHAAGMQQWELLPGFHKLDVLIAGDAEKGEAKLSLVDDTLPYGDVFQAPLNITHGDVSIYWEVNNEGWRLWSDYINVATPDLQAKGEFRLDFPKDKPSVLSFYAEADAFNADQTWRYLPTLALGQDLTDYLSSAVQGGSAKTVQLLWYGELGDFPYTKYDGIFQVKVGLKNAQFSFDTAWPPLTNLQLDLLFQNASMFLSSHSADLMDVHATRVTGRIANLSEDGKLTIRATANGSGKAVREYMTATPLVDSVGAALNSIHVNNRVDALLRLDIPFSGEDVRAWGYADLAGNHIELQSPNIVLTDAKGRIEFDNDVVKSSGIKASLLGQPVTLSFDGEAQSDFYSVAIETKGKWKVSPLKDYIDSPMMDKVSGVSSWSSNINLQVADVGFTYQIGVNAALGDMASTLPYPLMLEKGTTEQALLQVSGNSEKLSGRLTLPNAKYQAEINISSSEPVITASHVIVGRGNFKVSPVVGQSASINTKTFDLDTWLSEPILAKEKAQSASKSSSVSHFPTIPTPTRIDAKVKSLRVASLDWNDVSIDARKKSQGWYAQVQSQEVDGKASWKGNDDLLVQLDNLHIFIPSLDKPENQRGLNRAKVDDPLISEFDREFFRLMPNLELTIRDSWIQGYKLGKVDTKLHKKGDAFYLDKLNITSGENKLAMSGSWVLNKEKSHSAFKMTASGKNNSELLARFGISSGVQKASYSMDADLNWDGAPWSIQVNTLSGELASTLGEGVITDVKGAARFLGLFSIDSIIRKMKLDFRDVFDDGMAFNSITGSGKMREGIFVSNNLTMDAVAGEMIIKGKADLNTRLVDAEVKFTPDLTSGIPIITAFAVAPQTAIIVLAVATAIAPVIDVITQVNYKVEGPLESPTVKELSRSQGEYQLPEKTEK</sequence>
<feature type="transmembrane region" description="Helical" evidence="2">
    <location>
        <begin position="12"/>
        <end position="34"/>
    </location>
</feature>
<feature type="compositionally biased region" description="Polar residues" evidence="1">
    <location>
        <begin position="125"/>
        <end position="134"/>
    </location>
</feature>
<dbReference type="InterPro" id="IPR025263">
    <property type="entry name" value="YhdP_central"/>
</dbReference>
<keyword evidence="2" id="KW-1133">Transmembrane helix</keyword>
<name>A0A4Q5KJV7_9GAMM</name>
<proteinExistence type="predicted"/>
<evidence type="ECO:0000313" key="5">
    <source>
        <dbReference type="Proteomes" id="UP000293465"/>
    </source>
</evidence>
<dbReference type="NCBIfam" id="TIGR02099">
    <property type="entry name" value="YhdP family protein"/>
    <property type="match status" value="1"/>
</dbReference>
<feature type="region of interest" description="Disordered" evidence="1">
    <location>
        <begin position="1269"/>
        <end position="1290"/>
    </location>
</feature>
<dbReference type="Proteomes" id="UP000293465">
    <property type="component" value="Unassembled WGS sequence"/>
</dbReference>
<evidence type="ECO:0000256" key="1">
    <source>
        <dbReference type="SAM" id="MobiDB-lite"/>
    </source>
</evidence>
<feature type="domain" description="YhdP central" evidence="3">
    <location>
        <begin position="1"/>
        <end position="1272"/>
    </location>
</feature>
<dbReference type="PANTHER" id="PTHR38690">
    <property type="entry name" value="PROTEASE-RELATED"/>
    <property type="match status" value="1"/>
</dbReference>
<dbReference type="OrthoDB" id="9762238at2"/>
<comment type="caution">
    <text evidence="4">The sequence shown here is derived from an EMBL/GenBank/DDBJ whole genome shotgun (WGS) entry which is preliminary data.</text>
</comment>
<dbReference type="GeneID" id="56275006"/>
<evidence type="ECO:0000259" key="3">
    <source>
        <dbReference type="Pfam" id="PF13116"/>
    </source>
</evidence>
<evidence type="ECO:0000313" key="4">
    <source>
        <dbReference type="EMBL" id="RYU46559.1"/>
    </source>
</evidence>
<dbReference type="RefSeq" id="WP_130086893.1">
    <property type="nucleotide sequence ID" value="NZ_SEZJ01000006.1"/>
</dbReference>
<accession>A0A4Q5KJV7</accession>
<dbReference type="Pfam" id="PF13116">
    <property type="entry name" value="YhdP"/>
    <property type="match status" value="1"/>
</dbReference>
<dbReference type="EMBL" id="SEZJ01000006">
    <property type="protein sequence ID" value="RYU46559.1"/>
    <property type="molecule type" value="Genomic_DNA"/>
</dbReference>
<keyword evidence="2" id="KW-0472">Membrane</keyword>